<dbReference type="AlphaFoldDB" id="A0A6C0GJ93"/>
<proteinExistence type="predicted"/>
<organism evidence="1 2">
    <name type="scientific">Rhodocytophaga rosea</name>
    <dbReference type="NCBI Taxonomy" id="2704465"/>
    <lineage>
        <taxon>Bacteria</taxon>
        <taxon>Pseudomonadati</taxon>
        <taxon>Bacteroidota</taxon>
        <taxon>Cytophagia</taxon>
        <taxon>Cytophagales</taxon>
        <taxon>Rhodocytophagaceae</taxon>
        <taxon>Rhodocytophaga</taxon>
    </lineage>
</organism>
<dbReference type="EMBL" id="CP048222">
    <property type="protein sequence ID" value="QHT68045.1"/>
    <property type="molecule type" value="Genomic_DNA"/>
</dbReference>
<accession>A0A6C0GJ93</accession>
<dbReference type="KEGG" id="rhoz:GXP67_16050"/>
<dbReference type="Proteomes" id="UP000480178">
    <property type="component" value="Chromosome"/>
</dbReference>
<sequence>MRILIIQDETISGNILQKIELEVASEIDTLKDLIEKRVRYEVEMYNQKVTEFFNGLVQPTESERTLNGYKMKKNKAIDPEQQVYKALEGFQKNGFFVIVNDRQVETLDEQIWIGNGATASFVKLTQLVGG</sequence>
<gene>
    <name evidence="1" type="ORF">GXP67_16050</name>
</gene>
<protein>
    <submittedName>
        <fullName evidence="1">Uncharacterized protein</fullName>
    </submittedName>
</protein>
<keyword evidence="2" id="KW-1185">Reference proteome</keyword>
<dbReference type="RefSeq" id="WP_162444065.1">
    <property type="nucleotide sequence ID" value="NZ_CP048222.1"/>
</dbReference>
<name>A0A6C0GJ93_9BACT</name>
<reference evidence="1 2" key="1">
    <citation type="submission" date="2020-01" db="EMBL/GenBank/DDBJ databases">
        <authorList>
            <person name="Kim M.K."/>
        </authorList>
    </citation>
    <scope>NUCLEOTIDE SEQUENCE [LARGE SCALE GENOMIC DNA]</scope>
    <source>
        <strain evidence="1 2">172606-1</strain>
    </source>
</reference>
<evidence type="ECO:0000313" key="1">
    <source>
        <dbReference type="EMBL" id="QHT68045.1"/>
    </source>
</evidence>
<evidence type="ECO:0000313" key="2">
    <source>
        <dbReference type="Proteomes" id="UP000480178"/>
    </source>
</evidence>